<proteinExistence type="predicted"/>
<name>A0A9P8T874_9ASCO</name>
<sequence length="363" mass="40605">MFLNATGVIMTTMKLKDQLPAVEIAFAGALILNGHSHGKCLTGSSKQHQFPSSESLNHIEWNPRGNEVFGTVTGSKHTGVEGVHSNVVLKNSTRIVCDQIDTGDLLEDLGPQSQHQSVEVSMFTLHEKLSVVEAVTTFQVLLRQRLFHVMDLHCDFLTRQVGTVQSSKHVSSFFNTVLLDQPSWGLWESQSERKNNQWEDHLEANGESPRNGTFSEVKAKVNPVRDSNTTGDQSTRNHHKTSSSFCSRAFCLPHWNSTGIHTVTDSCHNTADNKMTNSVGRALKNSTNNHNDTPDKNTSKSSKLVSKVDRRERTSKTTNFVNSDSESLHGVSIWMSLSVNRRERVFERIQCQQRSHNTLVITK</sequence>
<protein>
    <submittedName>
        <fullName evidence="2">Uncharacterized protein</fullName>
    </submittedName>
</protein>
<accession>A0A9P8T874</accession>
<dbReference type="EMBL" id="JAEUBE010000137">
    <property type="protein sequence ID" value="KAH3669229.1"/>
    <property type="molecule type" value="Genomic_DNA"/>
</dbReference>
<feature type="region of interest" description="Disordered" evidence="1">
    <location>
        <begin position="202"/>
        <end position="241"/>
    </location>
</feature>
<reference evidence="2" key="2">
    <citation type="submission" date="2021-01" db="EMBL/GenBank/DDBJ databases">
        <authorList>
            <person name="Schikora-Tamarit M.A."/>
        </authorList>
    </citation>
    <scope>NUCLEOTIDE SEQUENCE</scope>
    <source>
        <strain evidence="2">CBS6075</strain>
    </source>
</reference>
<dbReference type="GeneID" id="70233318"/>
<organism evidence="2 3">
    <name type="scientific">Ogataea philodendri</name>
    <dbReference type="NCBI Taxonomy" id="1378263"/>
    <lineage>
        <taxon>Eukaryota</taxon>
        <taxon>Fungi</taxon>
        <taxon>Dikarya</taxon>
        <taxon>Ascomycota</taxon>
        <taxon>Saccharomycotina</taxon>
        <taxon>Pichiomycetes</taxon>
        <taxon>Pichiales</taxon>
        <taxon>Pichiaceae</taxon>
        <taxon>Ogataea</taxon>
    </lineage>
</organism>
<dbReference type="AlphaFoldDB" id="A0A9P8T874"/>
<dbReference type="RefSeq" id="XP_046063492.1">
    <property type="nucleotide sequence ID" value="XM_046202102.1"/>
</dbReference>
<reference evidence="2" key="1">
    <citation type="journal article" date="2021" name="Open Biol.">
        <title>Shared evolutionary footprints suggest mitochondrial oxidative damage underlies multiple complex I losses in fungi.</title>
        <authorList>
            <person name="Schikora-Tamarit M.A."/>
            <person name="Marcet-Houben M."/>
            <person name="Nosek J."/>
            <person name="Gabaldon T."/>
        </authorList>
    </citation>
    <scope>NUCLEOTIDE SEQUENCE</scope>
    <source>
        <strain evidence="2">CBS6075</strain>
    </source>
</reference>
<feature type="compositionally biased region" description="Polar residues" evidence="1">
    <location>
        <begin position="281"/>
        <end position="291"/>
    </location>
</feature>
<gene>
    <name evidence="2" type="ORF">OGAPHI_001350</name>
</gene>
<evidence type="ECO:0000313" key="2">
    <source>
        <dbReference type="EMBL" id="KAH3669229.1"/>
    </source>
</evidence>
<feature type="compositionally biased region" description="Polar residues" evidence="1">
    <location>
        <begin position="225"/>
        <end position="234"/>
    </location>
</feature>
<feature type="region of interest" description="Disordered" evidence="1">
    <location>
        <begin position="281"/>
        <end position="314"/>
    </location>
</feature>
<keyword evidence="3" id="KW-1185">Reference proteome</keyword>
<evidence type="ECO:0000256" key="1">
    <source>
        <dbReference type="SAM" id="MobiDB-lite"/>
    </source>
</evidence>
<comment type="caution">
    <text evidence="2">The sequence shown here is derived from an EMBL/GenBank/DDBJ whole genome shotgun (WGS) entry which is preliminary data.</text>
</comment>
<evidence type="ECO:0000313" key="3">
    <source>
        <dbReference type="Proteomes" id="UP000769157"/>
    </source>
</evidence>
<dbReference type="Proteomes" id="UP000769157">
    <property type="component" value="Unassembled WGS sequence"/>
</dbReference>